<proteinExistence type="predicted"/>
<dbReference type="InterPro" id="IPR006683">
    <property type="entry name" value="Thioestr_dom"/>
</dbReference>
<dbReference type="RefSeq" id="WP_009145679.1">
    <property type="nucleotide sequence ID" value="NZ_GL830889.1"/>
</dbReference>
<dbReference type="HOGENOM" id="CLU_089876_11_1_9"/>
<dbReference type="OrthoDB" id="328435at2"/>
<comment type="caution">
    <text evidence="3">The sequence shown here is derived from an EMBL/GenBank/DDBJ whole genome shotgun (WGS) entry which is preliminary data.</text>
</comment>
<dbReference type="InterPro" id="IPR003736">
    <property type="entry name" value="PAAI_dom"/>
</dbReference>
<evidence type="ECO:0000313" key="3">
    <source>
        <dbReference type="EMBL" id="EFY04713.1"/>
    </source>
</evidence>
<evidence type="ECO:0000313" key="4">
    <source>
        <dbReference type="Proteomes" id="UP000004923"/>
    </source>
</evidence>
<keyword evidence="1" id="KW-0378">Hydrolase</keyword>
<dbReference type="GeneID" id="78525386"/>
<name>E8LEN6_9FIRM</name>
<sequence length="145" mass="15504">MQPEEIIRSVKDIYTHNAFMQHCGIKVHSISCGKAAVGLRIDPAIHTNLNGKLHGGLLTTLVDNATGIACAAMGKRVVTVSMTVDFIKGAPSGAMVEAQAEVVSHNDRLITMQIHVYDTDADTLLATGSCCMLTIADFPGIPEKW</sequence>
<dbReference type="Gene3D" id="3.10.129.10">
    <property type="entry name" value="Hotdog Thioesterase"/>
    <property type="match status" value="1"/>
</dbReference>
<dbReference type="InterPro" id="IPR052723">
    <property type="entry name" value="Acyl-CoA_thioesterase_PaaI"/>
</dbReference>
<accession>E8LEN6</accession>
<dbReference type="PANTHER" id="PTHR42856">
    <property type="entry name" value="ACYL-COENZYME A THIOESTERASE PAAI"/>
    <property type="match status" value="1"/>
</dbReference>
<evidence type="ECO:0000256" key="1">
    <source>
        <dbReference type="ARBA" id="ARBA00022801"/>
    </source>
</evidence>
<dbReference type="PANTHER" id="PTHR42856:SF1">
    <property type="entry name" value="ACYL-COENZYME A THIOESTERASE PAAI"/>
    <property type="match status" value="1"/>
</dbReference>
<dbReference type="Pfam" id="PF03061">
    <property type="entry name" value="4HBT"/>
    <property type="match status" value="1"/>
</dbReference>
<dbReference type="eggNOG" id="COG2050">
    <property type="taxonomic scope" value="Bacteria"/>
</dbReference>
<feature type="domain" description="Thioesterase" evidence="2">
    <location>
        <begin position="50"/>
        <end position="121"/>
    </location>
</feature>
<protein>
    <recommendedName>
        <fullName evidence="2">Thioesterase domain-containing protein</fullName>
    </recommendedName>
</protein>
<organism evidence="3 4">
    <name type="scientific">Phascolarctobacterium succinatutens YIT 12067</name>
    <dbReference type="NCBI Taxonomy" id="626939"/>
    <lineage>
        <taxon>Bacteria</taxon>
        <taxon>Bacillati</taxon>
        <taxon>Bacillota</taxon>
        <taxon>Negativicutes</taxon>
        <taxon>Acidaminococcales</taxon>
        <taxon>Acidaminococcaceae</taxon>
        <taxon>Phascolarctobacterium</taxon>
    </lineage>
</organism>
<dbReference type="AlphaFoldDB" id="E8LEN6"/>
<dbReference type="Proteomes" id="UP000004923">
    <property type="component" value="Unassembled WGS sequence"/>
</dbReference>
<gene>
    <name evidence="3" type="ORF">HMPREF9443_01320</name>
</gene>
<dbReference type="InterPro" id="IPR029069">
    <property type="entry name" value="HotDog_dom_sf"/>
</dbReference>
<dbReference type="CDD" id="cd03443">
    <property type="entry name" value="PaaI_thioesterase"/>
    <property type="match status" value="1"/>
</dbReference>
<dbReference type="NCBIfam" id="TIGR00369">
    <property type="entry name" value="unchar_dom_1"/>
    <property type="match status" value="1"/>
</dbReference>
<dbReference type="EMBL" id="AEVN01000053">
    <property type="protein sequence ID" value="EFY04713.1"/>
    <property type="molecule type" value="Genomic_DNA"/>
</dbReference>
<dbReference type="GO" id="GO:0016289">
    <property type="term" value="F:acyl-CoA hydrolase activity"/>
    <property type="evidence" value="ECO:0007669"/>
    <property type="project" value="TreeGrafter"/>
</dbReference>
<evidence type="ECO:0000259" key="2">
    <source>
        <dbReference type="Pfam" id="PF03061"/>
    </source>
</evidence>
<dbReference type="SUPFAM" id="SSF54637">
    <property type="entry name" value="Thioesterase/thiol ester dehydrase-isomerase"/>
    <property type="match status" value="1"/>
</dbReference>
<keyword evidence="4" id="KW-1185">Reference proteome</keyword>
<reference evidence="3 4" key="1">
    <citation type="submission" date="2011-01" db="EMBL/GenBank/DDBJ databases">
        <authorList>
            <person name="Weinstock G."/>
            <person name="Sodergren E."/>
            <person name="Clifton S."/>
            <person name="Fulton L."/>
            <person name="Fulton B."/>
            <person name="Courtney L."/>
            <person name="Fronick C."/>
            <person name="Harrison M."/>
            <person name="Strong C."/>
            <person name="Farmer C."/>
            <person name="Delahaunty K."/>
            <person name="Markovic C."/>
            <person name="Hall O."/>
            <person name="Minx P."/>
            <person name="Tomlinson C."/>
            <person name="Mitreva M."/>
            <person name="Hou S."/>
            <person name="Chen J."/>
            <person name="Wollam A."/>
            <person name="Pepin K.H."/>
            <person name="Johnson M."/>
            <person name="Bhonagiri V."/>
            <person name="Zhang X."/>
            <person name="Suruliraj S."/>
            <person name="Warren W."/>
            <person name="Chinwalla A."/>
            <person name="Mardis E.R."/>
            <person name="Wilson R.K."/>
        </authorList>
    </citation>
    <scope>NUCLEOTIDE SEQUENCE [LARGE SCALE GENOMIC DNA]</scope>
    <source>
        <strain evidence="3 4">YIT 12067</strain>
    </source>
</reference>